<dbReference type="PANTHER" id="PTHR43575">
    <property type="entry name" value="PROTEIN ABCI7, CHLOROPLASTIC"/>
    <property type="match status" value="1"/>
</dbReference>
<dbReference type="InterPro" id="IPR011542">
    <property type="entry name" value="SUF_FeS_clus_asmbl_SufD"/>
</dbReference>
<dbReference type="Pfam" id="PF01458">
    <property type="entry name" value="SUFBD_core"/>
    <property type="match status" value="1"/>
</dbReference>
<accession>A0A5A5U2D3</accession>
<reference evidence="4 5" key="1">
    <citation type="submission" date="2019-04" db="EMBL/GenBank/DDBJ databases">
        <title>A pseudo-fructophilic Leuconostoc citreum strain F192-5 isolated from peel of satsuma mandarin: the first report for isolation and characterization of strain-dependent fructophilic-like characteristics.</title>
        <authorList>
            <person name="Maeno S."/>
            <person name="Tanizawa Y."/>
            <person name="Kajikawa A."/>
            <person name="Kanesaki Y."/>
            <person name="Kubota E."/>
            <person name="Arita M."/>
            <person name="Leon D."/>
            <person name="Endo A."/>
        </authorList>
    </citation>
    <scope>NUCLEOTIDE SEQUENCE [LARGE SCALE GENOMIC DNA]</scope>
    <source>
        <strain evidence="4 5">F192-5</strain>
    </source>
</reference>
<comment type="caution">
    <text evidence="4">The sequence shown here is derived from an EMBL/GenBank/DDBJ whole genome shotgun (WGS) entry which is preliminary data.</text>
</comment>
<organism evidence="4 5">
    <name type="scientific">Leuconostoc citreum</name>
    <dbReference type="NCBI Taxonomy" id="33964"/>
    <lineage>
        <taxon>Bacteria</taxon>
        <taxon>Bacillati</taxon>
        <taxon>Bacillota</taxon>
        <taxon>Bacilli</taxon>
        <taxon>Lactobacillales</taxon>
        <taxon>Lactobacillaceae</taxon>
        <taxon>Leuconostoc</taxon>
    </lineage>
</organism>
<evidence type="ECO:0000259" key="3">
    <source>
        <dbReference type="Pfam" id="PF19295"/>
    </source>
</evidence>
<dbReference type="NCBIfam" id="TIGR01981">
    <property type="entry name" value="sufD"/>
    <property type="match status" value="1"/>
</dbReference>
<dbReference type="PANTHER" id="PTHR43575:SF1">
    <property type="entry name" value="PROTEIN ABCI7, CHLOROPLASTIC"/>
    <property type="match status" value="1"/>
</dbReference>
<protein>
    <submittedName>
        <fullName evidence="4">Fe-S cluster assembly protein SufD</fullName>
    </submittedName>
</protein>
<dbReference type="Pfam" id="PF19295">
    <property type="entry name" value="SufBD_N"/>
    <property type="match status" value="1"/>
</dbReference>
<name>A0A5A5U2D3_LEUCI</name>
<evidence type="ECO:0000256" key="1">
    <source>
        <dbReference type="ARBA" id="ARBA00043967"/>
    </source>
</evidence>
<feature type="domain" description="SUF system FeS cluster assembly SufBD N-terminal" evidence="3">
    <location>
        <begin position="57"/>
        <end position="122"/>
    </location>
</feature>
<dbReference type="InterPro" id="IPR037284">
    <property type="entry name" value="SUF_FeS_clus_asmbl_SufBD_sf"/>
</dbReference>
<dbReference type="Proteomes" id="UP000323274">
    <property type="component" value="Unassembled WGS sequence"/>
</dbReference>
<dbReference type="AlphaFoldDB" id="A0A5A5U2D3"/>
<dbReference type="InterPro" id="IPR055346">
    <property type="entry name" value="Fe-S_cluster_assembly_SufBD"/>
</dbReference>
<evidence type="ECO:0000313" key="4">
    <source>
        <dbReference type="EMBL" id="GDZ84095.1"/>
    </source>
</evidence>
<gene>
    <name evidence="4" type="primary">ysfA</name>
    <name evidence="4" type="ORF">LCIT_13370</name>
</gene>
<dbReference type="RefSeq" id="WP_149334504.1">
    <property type="nucleotide sequence ID" value="NZ_BJJW01000008.1"/>
</dbReference>
<feature type="domain" description="SUF system FeS cluster assembly SufBD core" evidence="2">
    <location>
        <begin position="135"/>
        <end position="359"/>
    </location>
</feature>
<dbReference type="SUPFAM" id="SSF101960">
    <property type="entry name" value="Stabilizer of iron transporter SufD"/>
    <property type="match status" value="1"/>
</dbReference>
<proteinExistence type="inferred from homology"/>
<evidence type="ECO:0000259" key="2">
    <source>
        <dbReference type="Pfam" id="PF01458"/>
    </source>
</evidence>
<dbReference type="GO" id="GO:0016226">
    <property type="term" value="P:iron-sulfur cluster assembly"/>
    <property type="evidence" value="ECO:0007669"/>
    <property type="project" value="InterPro"/>
</dbReference>
<dbReference type="EMBL" id="BJJW01000008">
    <property type="protein sequence ID" value="GDZ84095.1"/>
    <property type="molecule type" value="Genomic_DNA"/>
</dbReference>
<dbReference type="InterPro" id="IPR000825">
    <property type="entry name" value="SUF_FeS_clus_asmbl_SufBD_core"/>
</dbReference>
<dbReference type="InterPro" id="IPR045595">
    <property type="entry name" value="SufBD_N"/>
</dbReference>
<evidence type="ECO:0000313" key="5">
    <source>
        <dbReference type="Proteomes" id="UP000323274"/>
    </source>
</evidence>
<sequence>MNEESLPLPEFTKVKYRTWQLDQMNPSQAQSATSHFLTDELGIEVSGTATSYYYLPKYLVAQGVLLTNINTAQSRYPQQLDKLLGQVIANNTDRLTAQNAQKFNTGILLYVPDHTVIKDVIHLNLNQLSVGGNDYIARVLVYVGRQSSVTILQSAHTIGSDTTKASLVVEVIADVGASVHYANLDAFSGKTTAYIHREADIRDHATLDWSNVAFNDGQVVTKLVSHLNGEGSVSHANIMAMTHHKQTQGFMTNMVNRGRHSLGHIYQRGVILNHSTLVFNGIGQIIKGAKGSDAQQESRVLMLSRRARGDANPLLLIDENDVTAGHAASVGRVDENQMYYLMSRGLSEKLARELVIRGFMGNVLAEIPTNRAQQAVINAIAEKLKNEN</sequence>
<comment type="similarity">
    <text evidence="1">Belongs to the iron-sulfur cluster assembly SufBD family.</text>
</comment>